<evidence type="ECO:0000256" key="1">
    <source>
        <dbReference type="SAM" id="MobiDB-lite"/>
    </source>
</evidence>
<evidence type="ECO:0000313" key="3">
    <source>
        <dbReference type="Proteomes" id="UP001567538"/>
    </source>
</evidence>
<feature type="region of interest" description="Disordered" evidence="1">
    <location>
        <begin position="70"/>
        <end position="111"/>
    </location>
</feature>
<protein>
    <submittedName>
        <fullName evidence="2">Uncharacterized protein</fullName>
    </submittedName>
</protein>
<evidence type="ECO:0000313" key="2">
    <source>
        <dbReference type="EMBL" id="KAL1566889.1"/>
    </source>
</evidence>
<gene>
    <name evidence="2" type="ORF">AAHA92_02432</name>
</gene>
<sequence>MGSDSVGRQRCQVYAHKIVALLGDMEMYIRERPSIWRGAEQINQAADRERSQLAGGSQCNENDYYPSFEDFAFDPSNPMADSPESNDNSSENSGKDMSTNKTSPRKHQKVSPDSEFMAFLANLHAETNSRLEMISARIGYEFDMEKARQDVFDQLGTVDGLTLDQRYDLCNILGDKPQRLEVFMGMPATARLGYVLRLIEENQKDG</sequence>
<keyword evidence="3" id="KW-1185">Reference proteome</keyword>
<reference evidence="2 3" key="1">
    <citation type="submission" date="2024-06" db="EMBL/GenBank/DDBJ databases">
        <title>A chromosome level genome sequence of Diviner's sage (Salvia divinorum).</title>
        <authorList>
            <person name="Ford S.A."/>
            <person name="Ro D.-K."/>
            <person name="Ness R.W."/>
            <person name="Phillips M.A."/>
        </authorList>
    </citation>
    <scope>NUCLEOTIDE SEQUENCE [LARGE SCALE GENOMIC DNA]</scope>
    <source>
        <strain evidence="2">SAF-2024a</strain>
        <tissue evidence="2">Leaf</tissue>
    </source>
</reference>
<accession>A0ABD1IGL1</accession>
<comment type="caution">
    <text evidence="2">The sequence shown here is derived from an EMBL/GenBank/DDBJ whole genome shotgun (WGS) entry which is preliminary data.</text>
</comment>
<dbReference type="EMBL" id="JBEAFC010000002">
    <property type="protein sequence ID" value="KAL1566889.1"/>
    <property type="molecule type" value="Genomic_DNA"/>
</dbReference>
<proteinExistence type="predicted"/>
<organism evidence="2 3">
    <name type="scientific">Salvia divinorum</name>
    <name type="common">Maria pastora</name>
    <name type="synonym">Diviner's sage</name>
    <dbReference type="NCBI Taxonomy" id="28513"/>
    <lineage>
        <taxon>Eukaryota</taxon>
        <taxon>Viridiplantae</taxon>
        <taxon>Streptophyta</taxon>
        <taxon>Embryophyta</taxon>
        <taxon>Tracheophyta</taxon>
        <taxon>Spermatophyta</taxon>
        <taxon>Magnoliopsida</taxon>
        <taxon>eudicotyledons</taxon>
        <taxon>Gunneridae</taxon>
        <taxon>Pentapetalae</taxon>
        <taxon>asterids</taxon>
        <taxon>lamiids</taxon>
        <taxon>Lamiales</taxon>
        <taxon>Lamiaceae</taxon>
        <taxon>Nepetoideae</taxon>
        <taxon>Mentheae</taxon>
        <taxon>Salviinae</taxon>
        <taxon>Salvia</taxon>
        <taxon>Salvia subgen. Calosphace</taxon>
    </lineage>
</organism>
<name>A0ABD1IGL1_SALDI</name>
<dbReference type="AlphaFoldDB" id="A0ABD1IGL1"/>
<dbReference type="Proteomes" id="UP001567538">
    <property type="component" value="Unassembled WGS sequence"/>
</dbReference>
<feature type="compositionally biased region" description="Low complexity" evidence="1">
    <location>
        <begin position="81"/>
        <end position="92"/>
    </location>
</feature>